<comment type="caution">
    <text evidence="1">The sequence shown here is derived from an EMBL/GenBank/DDBJ whole genome shotgun (WGS) entry which is preliminary data.</text>
</comment>
<evidence type="ECO:0000313" key="2">
    <source>
        <dbReference type="Proteomes" id="UP000186601"/>
    </source>
</evidence>
<keyword evidence="2" id="KW-1185">Reference proteome</keyword>
<gene>
    <name evidence="1" type="ORF">PHLCEN_2v13323</name>
</gene>
<sequence>MNTLLTSTAKNETLSSLTAIADNRFVNSMWYLTISFPTQVALVWGGKTSYARMLFYVIRYWPIVTGGEHSELGIGIDTAKKRN</sequence>
<dbReference type="EMBL" id="MLYV02001315">
    <property type="protein sequence ID" value="PSR70801.1"/>
    <property type="molecule type" value="Genomic_DNA"/>
</dbReference>
<name>A0A2R6NER4_9APHY</name>
<accession>A0A2R6NER4</accession>
<organism evidence="1 2">
    <name type="scientific">Hermanssonia centrifuga</name>
    <dbReference type="NCBI Taxonomy" id="98765"/>
    <lineage>
        <taxon>Eukaryota</taxon>
        <taxon>Fungi</taxon>
        <taxon>Dikarya</taxon>
        <taxon>Basidiomycota</taxon>
        <taxon>Agaricomycotina</taxon>
        <taxon>Agaricomycetes</taxon>
        <taxon>Polyporales</taxon>
        <taxon>Meruliaceae</taxon>
        <taxon>Hermanssonia</taxon>
    </lineage>
</organism>
<evidence type="ECO:0000313" key="1">
    <source>
        <dbReference type="EMBL" id="PSR70801.1"/>
    </source>
</evidence>
<dbReference type="AlphaFoldDB" id="A0A2R6NER4"/>
<protein>
    <submittedName>
        <fullName evidence="1">Uncharacterized protein</fullName>
    </submittedName>
</protein>
<proteinExistence type="predicted"/>
<dbReference type="Proteomes" id="UP000186601">
    <property type="component" value="Unassembled WGS sequence"/>
</dbReference>
<reference evidence="1 2" key="1">
    <citation type="submission" date="2018-02" db="EMBL/GenBank/DDBJ databases">
        <title>Genome sequence of the basidiomycete white-rot fungus Phlebia centrifuga.</title>
        <authorList>
            <person name="Granchi Z."/>
            <person name="Peng M."/>
            <person name="de Vries R.P."/>
            <person name="Hilden K."/>
            <person name="Makela M.R."/>
            <person name="Grigoriev I."/>
            <person name="Riley R."/>
        </authorList>
    </citation>
    <scope>NUCLEOTIDE SEQUENCE [LARGE SCALE GENOMIC DNA]</scope>
    <source>
        <strain evidence="1 2">FBCC195</strain>
    </source>
</reference>